<sequence length="121" mass="13621">MRILIDMNLSPVWVQYFTENAFVSKHWSEIGKATDPDRVIFEYANQNGFVVFTHDLDFGAILAATNAKAPSVFQIRSQNLLPEAIGPTVLKCLRDYAGFLNSGCLITLFDQKSKIRLLPLN</sequence>
<name>A0A2P8G440_9BACT</name>
<dbReference type="RefSeq" id="WP_106596174.1">
    <property type="nucleotide sequence ID" value="NZ_PYAS01000006.1"/>
</dbReference>
<dbReference type="Pfam" id="PF18480">
    <property type="entry name" value="DUF5615"/>
    <property type="match status" value="1"/>
</dbReference>
<reference evidence="2 3" key="1">
    <citation type="submission" date="2018-03" db="EMBL/GenBank/DDBJ databases">
        <title>Genomic Encyclopedia of Archaeal and Bacterial Type Strains, Phase II (KMG-II): from individual species to whole genera.</title>
        <authorList>
            <person name="Goeker M."/>
        </authorList>
    </citation>
    <scope>NUCLEOTIDE SEQUENCE [LARGE SCALE GENOMIC DNA]</scope>
    <source>
        <strain evidence="2 3">DSM 29057</strain>
    </source>
</reference>
<gene>
    <name evidence="2" type="ORF">CLV60_106346</name>
</gene>
<dbReference type="Proteomes" id="UP000241964">
    <property type="component" value="Unassembled WGS sequence"/>
</dbReference>
<proteinExistence type="predicted"/>
<feature type="domain" description="DUF5615" evidence="1">
    <location>
        <begin position="1"/>
        <end position="108"/>
    </location>
</feature>
<evidence type="ECO:0000313" key="2">
    <source>
        <dbReference type="EMBL" id="PSL28743.1"/>
    </source>
</evidence>
<dbReference type="OrthoDB" id="27473at2"/>
<comment type="caution">
    <text evidence="2">The sequence shown here is derived from an EMBL/GenBank/DDBJ whole genome shotgun (WGS) entry which is preliminary data.</text>
</comment>
<organism evidence="2 3">
    <name type="scientific">Dyadobacter jiangsuensis</name>
    <dbReference type="NCBI Taxonomy" id="1591085"/>
    <lineage>
        <taxon>Bacteria</taxon>
        <taxon>Pseudomonadati</taxon>
        <taxon>Bacteroidota</taxon>
        <taxon>Cytophagia</taxon>
        <taxon>Cytophagales</taxon>
        <taxon>Spirosomataceae</taxon>
        <taxon>Dyadobacter</taxon>
    </lineage>
</organism>
<dbReference type="AlphaFoldDB" id="A0A2P8G440"/>
<dbReference type="EMBL" id="PYAS01000006">
    <property type="protein sequence ID" value="PSL28743.1"/>
    <property type="molecule type" value="Genomic_DNA"/>
</dbReference>
<evidence type="ECO:0000259" key="1">
    <source>
        <dbReference type="Pfam" id="PF18480"/>
    </source>
</evidence>
<keyword evidence="3" id="KW-1185">Reference proteome</keyword>
<dbReference type="InterPro" id="IPR041049">
    <property type="entry name" value="DUF5615"/>
</dbReference>
<protein>
    <submittedName>
        <fullName evidence="2">Putative nuclease of predicted toxin-antitoxin system</fullName>
    </submittedName>
</protein>
<accession>A0A2P8G440</accession>
<evidence type="ECO:0000313" key="3">
    <source>
        <dbReference type="Proteomes" id="UP000241964"/>
    </source>
</evidence>